<dbReference type="CDD" id="cd00071">
    <property type="entry name" value="GMPK"/>
    <property type="match status" value="1"/>
</dbReference>
<dbReference type="Proteomes" id="UP000319731">
    <property type="component" value="Unassembled WGS sequence"/>
</dbReference>
<dbReference type="SMART" id="SM00072">
    <property type="entry name" value="GuKc"/>
    <property type="match status" value="1"/>
</dbReference>
<keyword evidence="6 11" id="KW-0418">Kinase</keyword>
<dbReference type="STRING" id="1806994.A0A507CA57"/>
<evidence type="ECO:0000256" key="7">
    <source>
        <dbReference type="ARBA" id="ARBA00022840"/>
    </source>
</evidence>
<dbReference type="InterPro" id="IPR008145">
    <property type="entry name" value="GK/Ca_channel_bsu"/>
</dbReference>
<dbReference type="PROSITE" id="PS50052">
    <property type="entry name" value="GUANYLATE_KINASE_2"/>
    <property type="match status" value="1"/>
</dbReference>
<dbReference type="EC" id="2.7.4.8" evidence="2"/>
<organism evidence="11 12">
    <name type="scientific">Synchytrium microbalum</name>
    <dbReference type="NCBI Taxonomy" id="1806994"/>
    <lineage>
        <taxon>Eukaryota</taxon>
        <taxon>Fungi</taxon>
        <taxon>Fungi incertae sedis</taxon>
        <taxon>Chytridiomycota</taxon>
        <taxon>Chytridiomycota incertae sedis</taxon>
        <taxon>Chytridiomycetes</taxon>
        <taxon>Synchytriales</taxon>
        <taxon>Synchytriaceae</taxon>
        <taxon>Synchytrium</taxon>
    </lineage>
</organism>
<dbReference type="GO" id="GO:0004385">
    <property type="term" value="F:GMP kinase activity"/>
    <property type="evidence" value="ECO:0007669"/>
    <property type="project" value="UniProtKB-EC"/>
</dbReference>
<comment type="similarity">
    <text evidence="1">Belongs to the guanylate kinase family.</text>
</comment>
<dbReference type="Gene3D" id="3.30.63.10">
    <property type="entry name" value="Guanylate Kinase phosphate binding domain"/>
    <property type="match status" value="1"/>
</dbReference>
<evidence type="ECO:0000256" key="1">
    <source>
        <dbReference type="ARBA" id="ARBA00005790"/>
    </source>
</evidence>
<evidence type="ECO:0000256" key="3">
    <source>
        <dbReference type="ARBA" id="ARBA00016296"/>
    </source>
</evidence>
<dbReference type="FunFam" id="3.30.63.10:FF:000002">
    <property type="entry name" value="Guanylate kinase 1"/>
    <property type="match status" value="1"/>
</dbReference>
<dbReference type="NCBIfam" id="TIGR03263">
    <property type="entry name" value="guanyl_kin"/>
    <property type="match status" value="1"/>
</dbReference>
<feature type="compositionally biased region" description="Low complexity" evidence="9">
    <location>
        <begin position="195"/>
        <end position="214"/>
    </location>
</feature>
<feature type="region of interest" description="Disordered" evidence="9">
    <location>
        <begin position="194"/>
        <end position="233"/>
    </location>
</feature>
<dbReference type="GO" id="GO:0005829">
    <property type="term" value="C:cytosol"/>
    <property type="evidence" value="ECO:0007669"/>
    <property type="project" value="TreeGrafter"/>
</dbReference>
<dbReference type="InterPro" id="IPR008144">
    <property type="entry name" value="Guanylate_kin-like_dom"/>
</dbReference>
<proteinExistence type="inferred from homology"/>
<evidence type="ECO:0000256" key="8">
    <source>
        <dbReference type="ARBA" id="ARBA00030128"/>
    </source>
</evidence>
<evidence type="ECO:0000256" key="2">
    <source>
        <dbReference type="ARBA" id="ARBA00012961"/>
    </source>
</evidence>
<dbReference type="InterPro" id="IPR020590">
    <property type="entry name" value="Guanylate_kinase_CS"/>
</dbReference>
<keyword evidence="5" id="KW-0547">Nucleotide-binding</keyword>
<dbReference type="RefSeq" id="XP_031026696.1">
    <property type="nucleotide sequence ID" value="XM_031167168.1"/>
</dbReference>
<dbReference type="PANTHER" id="PTHR23117:SF13">
    <property type="entry name" value="GUANYLATE KINASE"/>
    <property type="match status" value="1"/>
</dbReference>
<evidence type="ECO:0000313" key="11">
    <source>
        <dbReference type="EMBL" id="TPX36482.1"/>
    </source>
</evidence>
<dbReference type="OrthoDB" id="6334211at2759"/>
<keyword evidence="7" id="KW-0067">ATP-binding</keyword>
<dbReference type="SUPFAM" id="SSF52540">
    <property type="entry name" value="P-loop containing nucleoside triphosphate hydrolases"/>
    <property type="match status" value="1"/>
</dbReference>
<dbReference type="EMBL" id="QEAO01000004">
    <property type="protein sequence ID" value="TPX36482.1"/>
    <property type="molecule type" value="Genomic_DNA"/>
</dbReference>
<evidence type="ECO:0000256" key="5">
    <source>
        <dbReference type="ARBA" id="ARBA00022741"/>
    </source>
</evidence>
<evidence type="ECO:0000313" key="12">
    <source>
        <dbReference type="Proteomes" id="UP000319731"/>
    </source>
</evidence>
<reference evidence="11 12" key="1">
    <citation type="journal article" date="2019" name="Sci. Rep.">
        <title>Comparative genomics of chytrid fungi reveal insights into the obligate biotrophic and pathogenic lifestyle of Synchytrium endobioticum.</title>
        <authorList>
            <person name="van de Vossenberg B.T.L.H."/>
            <person name="Warris S."/>
            <person name="Nguyen H.D.T."/>
            <person name="van Gent-Pelzer M.P.E."/>
            <person name="Joly D.L."/>
            <person name="van de Geest H.C."/>
            <person name="Bonants P.J.M."/>
            <person name="Smith D.S."/>
            <person name="Levesque C.A."/>
            <person name="van der Lee T.A.J."/>
        </authorList>
    </citation>
    <scope>NUCLEOTIDE SEQUENCE [LARGE SCALE GENOMIC DNA]</scope>
    <source>
        <strain evidence="11 12">JEL517</strain>
    </source>
</reference>
<gene>
    <name evidence="11" type="primary">GUK1C</name>
    <name evidence="11" type="ORF">SmJEL517_g01240</name>
</gene>
<accession>A0A507CA57</accession>
<dbReference type="GeneID" id="42002465"/>
<protein>
    <recommendedName>
        <fullName evidence="3">Guanylate kinase</fullName>
        <ecNumber evidence="2">2.7.4.8</ecNumber>
    </recommendedName>
    <alternativeName>
        <fullName evidence="8">GMP kinase</fullName>
    </alternativeName>
</protein>
<evidence type="ECO:0000256" key="4">
    <source>
        <dbReference type="ARBA" id="ARBA00022679"/>
    </source>
</evidence>
<keyword evidence="4" id="KW-0808">Transferase</keyword>
<evidence type="ECO:0000256" key="9">
    <source>
        <dbReference type="SAM" id="MobiDB-lite"/>
    </source>
</evidence>
<evidence type="ECO:0000256" key="6">
    <source>
        <dbReference type="ARBA" id="ARBA00022777"/>
    </source>
</evidence>
<dbReference type="Pfam" id="PF00625">
    <property type="entry name" value="Guanylate_kin"/>
    <property type="match status" value="1"/>
</dbReference>
<dbReference type="PROSITE" id="PS00856">
    <property type="entry name" value="GUANYLATE_KINASE_1"/>
    <property type="match status" value="1"/>
</dbReference>
<dbReference type="InterPro" id="IPR027417">
    <property type="entry name" value="P-loop_NTPase"/>
</dbReference>
<dbReference type="Gene3D" id="3.40.50.300">
    <property type="entry name" value="P-loop containing nucleotide triphosphate hydrolases"/>
    <property type="match status" value="1"/>
</dbReference>
<dbReference type="InterPro" id="IPR017665">
    <property type="entry name" value="Guanylate_kinase"/>
</dbReference>
<dbReference type="GO" id="GO:0005524">
    <property type="term" value="F:ATP binding"/>
    <property type="evidence" value="ECO:0007669"/>
    <property type="project" value="UniProtKB-KW"/>
</dbReference>
<dbReference type="AlphaFoldDB" id="A0A507CA57"/>
<dbReference type="FunFam" id="3.40.50.300:FF:000776">
    <property type="entry name" value="Guanylate kinase 2"/>
    <property type="match status" value="1"/>
</dbReference>
<comment type="caution">
    <text evidence="11">The sequence shown here is derived from an EMBL/GenBank/DDBJ whole genome shotgun (WGS) entry which is preliminary data.</text>
</comment>
<keyword evidence="12" id="KW-1185">Reference proteome</keyword>
<evidence type="ECO:0000259" key="10">
    <source>
        <dbReference type="PROSITE" id="PS50052"/>
    </source>
</evidence>
<dbReference type="PANTHER" id="PTHR23117">
    <property type="entry name" value="GUANYLATE KINASE-RELATED"/>
    <property type="match status" value="1"/>
</dbReference>
<feature type="domain" description="Guanylate kinase-like" evidence="10">
    <location>
        <begin position="2"/>
        <end position="184"/>
    </location>
</feature>
<name>A0A507CA57_9FUNG</name>
<sequence>MTELLVISGPSGSGKSTLLQKLFAKYPKAFGFSVSHTTRKPRPGEENGKAYHFVTRDEFNDLITSSTFIEHAEFSSNLYGTSKNAVQTVIANGQICVLDVDMQGVKSIKSASIPAKFMFISPPSLEALEQRLRSRNTETEESLAKRLGAAGAEMEYSKEEGAHDIIVVNDDLDKAYFVIEEWIKANWNLPEETAETQAAETKAEETAAPAPVAPDTLSPIGSPQARRKHCIVQ</sequence>